<feature type="region of interest" description="Disordered" evidence="1">
    <location>
        <begin position="46"/>
        <end position="65"/>
    </location>
</feature>
<reference evidence="2 3" key="1">
    <citation type="submission" date="2024-04" db="EMBL/GenBank/DDBJ databases">
        <authorList>
            <person name="Waldvogel A.-M."/>
            <person name="Schoenle A."/>
        </authorList>
    </citation>
    <scope>NUCLEOTIDE SEQUENCE [LARGE SCALE GENOMIC DNA]</scope>
</reference>
<sequence length="128" mass="13541">MSGPSTETCGVPQTLGHSIGAAPLIITELLSRMGVMHLRWGDRAGAHSTGDTLGESHGAGNETTRGRLATGEAANAIVNGVKYRFSVVHPSAPHTADLCHFRGALLMDRAPHNSWSETSLLRLCRSTL</sequence>
<dbReference type="Proteomes" id="UP001497482">
    <property type="component" value="Chromosome 21"/>
</dbReference>
<gene>
    <name evidence="2" type="ORF">KC01_LOCUS25398</name>
</gene>
<protein>
    <submittedName>
        <fullName evidence="2">Uncharacterized protein</fullName>
    </submittedName>
</protein>
<organism evidence="2 3">
    <name type="scientific">Knipowitschia caucasica</name>
    <name type="common">Caucasian dwarf goby</name>
    <name type="synonym">Pomatoschistus caucasicus</name>
    <dbReference type="NCBI Taxonomy" id="637954"/>
    <lineage>
        <taxon>Eukaryota</taxon>
        <taxon>Metazoa</taxon>
        <taxon>Chordata</taxon>
        <taxon>Craniata</taxon>
        <taxon>Vertebrata</taxon>
        <taxon>Euteleostomi</taxon>
        <taxon>Actinopterygii</taxon>
        <taxon>Neopterygii</taxon>
        <taxon>Teleostei</taxon>
        <taxon>Neoteleostei</taxon>
        <taxon>Acanthomorphata</taxon>
        <taxon>Gobiaria</taxon>
        <taxon>Gobiiformes</taxon>
        <taxon>Gobioidei</taxon>
        <taxon>Gobiidae</taxon>
        <taxon>Gobiinae</taxon>
        <taxon>Knipowitschia</taxon>
    </lineage>
</organism>
<evidence type="ECO:0000256" key="1">
    <source>
        <dbReference type="SAM" id="MobiDB-lite"/>
    </source>
</evidence>
<accession>A0AAV2L325</accession>
<dbReference type="AlphaFoldDB" id="A0AAV2L325"/>
<dbReference type="EMBL" id="OZ035843">
    <property type="protein sequence ID" value="CAL1596773.1"/>
    <property type="molecule type" value="Genomic_DNA"/>
</dbReference>
<evidence type="ECO:0000313" key="2">
    <source>
        <dbReference type="EMBL" id="CAL1596773.1"/>
    </source>
</evidence>
<keyword evidence="3" id="KW-1185">Reference proteome</keyword>
<evidence type="ECO:0000313" key="3">
    <source>
        <dbReference type="Proteomes" id="UP001497482"/>
    </source>
</evidence>
<name>A0AAV2L325_KNICA</name>
<proteinExistence type="predicted"/>